<protein>
    <submittedName>
        <fullName evidence="1">Uncharacterized protein</fullName>
    </submittedName>
</protein>
<name>A0AAV2IU03_LYMST</name>
<proteinExistence type="predicted"/>
<feature type="non-terminal residue" evidence="1">
    <location>
        <position position="380"/>
    </location>
</feature>
<organism evidence="1 2">
    <name type="scientific">Lymnaea stagnalis</name>
    <name type="common">Great pond snail</name>
    <name type="synonym">Helix stagnalis</name>
    <dbReference type="NCBI Taxonomy" id="6523"/>
    <lineage>
        <taxon>Eukaryota</taxon>
        <taxon>Metazoa</taxon>
        <taxon>Spiralia</taxon>
        <taxon>Lophotrochozoa</taxon>
        <taxon>Mollusca</taxon>
        <taxon>Gastropoda</taxon>
        <taxon>Heterobranchia</taxon>
        <taxon>Euthyneura</taxon>
        <taxon>Panpulmonata</taxon>
        <taxon>Hygrophila</taxon>
        <taxon>Lymnaeoidea</taxon>
        <taxon>Lymnaeidae</taxon>
        <taxon>Lymnaea</taxon>
    </lineage>
</organism>
<reference evidence="1 2" key="1">
    <citation type="submission" date="2024-04" db="EMBL/GenBank/DDBJ databases">
        <authorList>
            <consortium name="Genoscope - CEA"/>
            <person name="William W."/>
        </authorList>
    </citation>
    <scope>NUCLEOTIDE SEQUENCE [LARGE SCALE GENOMIC DNA]</scope>
</reference>
<sequence length="380" mass="41281">MEEESIYDLDPTTVTGYTSCSEWWNGAEAGEAAPPPAGAAVAAVESRNTIASLADEFHETPALVNSEGNNFHEKRLQEERLRAVHQLTDVLEPNTNLDASTARGGDGECDVNLGEDINLESTSAEVGWVSPEGEKINSAEDQADSSSVTNSAKCKKKSKGRVTFKEPVAYTASSEYDFGTFFIQKSSQENGSLPVNRSGYSLTQGVSQSTLVRAKSESTLDNVRDWEFLAYQDYLQNFPEPLQSLGGSTLEMTSRKSRSRVFSTSHMVALSEKSLLPCVPKEVTSFDLKSQPIASREPISHSSYSNGEVEFISCSVQLKSADLRGVELPDAAKEHCDDSENTSKLSLLKSLSSATVVSDFAQCDADEFDVSPQVDSFECQ</sequence>
<comment type="caution">
    <text evidence="1">The sequence shown here is derived from an EMBL/GenBank/DDBJ whole genome shotgun (WGS) entry which is preliminary data.</text>
</comment>
<keyword evidence="2" id="KW-1185">Reference proteome</keyword>
<dbReference type="AlphaFoldDB" id="A0AAV2IU03"/>
<evidence type="ECO:0000313" key="2">
    <source>
        <dbReference type="Proteomes" id="UP001497497"/>
    </source>
</evidence>
<gene>
    <name evidence="1" type="ORF">GSLYS_00021736001</name>
</gene>
<dbReference type="Proteomes" id="UP001497497">
    <property type="component" value="Unassembled WGS sequence"/>
</dbReference>
<dbReference type="EMBL" id="CAXITT010001343">
    <property type="protein sequence ID" value="CAL1548419.1"/>
    <property type="molecule type" value="Genomic_DNA"/>
</dbReference>
<accession>A0AAV2IU03</accession>
<evidence type="ECO:0000313" key="1">
    <source>
        <dbReference type="EMBL" id="CAL1548419.1"/>
    </source>
</evidence>